<organism evidence="11 12">
    <name type="scientific">Megasphaera hexanoica</name>
    <dbReference type="NCBI Taxonomy" id="1675036"/>
    <lineage>
        <taxon>Bacteria</taxon>
        <taxon>Bacillati</taxon>
        <taxon>Bacillota</taxon>
        <taxon>Negativicutes</taxon>
        <taxon>Veillonellales</taxon>
        <taxon>Veillonellaceae</taxon>
        <taxon>Megasphaera</taxon>
    </lineage>
</organism>
<dbReference type="Pfam" id="PF00395">
    <property type="entry name" value="SLH"/>
    <property type="match status" value="1"/>
</dbReference>
<evidence type="ECO:0000256" key="3">
    <source>
        <dbReference type="ARBA" id="ARBA00022452"/>
    </source>
</evidence>
<evidence type="ECO:0000256" key="6">
    <source>
        <dbReference type="ARBA" id="ARBA00023136"/>
    </source>
</evidence>
<dbReference type="PANTHER" id="PTHR43308">
    <property type="entry name" value="OUTER MEMBRANE PROTEIN ALPHA-RELATED"/>
    <property type="match status" value="1"/>
</dbReference>
<feature type="compositionally biased region" description="Polar residues" evidence="9">
    <location>
        <begin position="910"/>
        <end position="925"/>
    </location>
</feature>
<evidence type="ECO:0000313" key="11">
    <source>
        <dbReference type="EMBL" id="MFG6272141.1"/>
    </source>
</evidence>
<feature type="region of interest" description="Disordered" evidence="9">
    <location>
        <begin position="885"/>
        <end position="932"/>
    </location>
</feature>
<sequence>MNKIFKVIWSKSRNCYVVASELAKGTSKSTSTGRMAKRAALAAVAALLISPLGAGYSYATIDSATINGTQVITGTQKDANNLAGTVMKATNNAKDIGNLKTAMQSVENELAQHQMLIDNLDTDKLTLSSDNTLQKETYDSATKTTTTTDVTGLKVAGPVSAKSASISGTLSAGGAVNAGSVNSRGNITAVGTIAGQTVTATGTIKGKDLIGTNSIISQGTIAATGNISSQATVGAKEIVSQTNITAKNKVVGMQGVVDNTLTSGNYVTAGNTVGENIVALDTQVKANADQFTTDKTSTALHVSKDGNLIVGTKENQTVKDLKIRGQLTSGSISTGDITSSGDVSVAGKVEAEAVYDDTTKTGNYVVQTNSVGANLSALDTQVKSNADAITTEATAREAGDTALNERITNVKEYLEKQTSDNYVSKADAAVQDGAVVKAANTIGENVTNLDAALAKETAARIGADAAQDKVIQQVNQNMVDGFNTINKNMADGFTALNQADANEAAAREAADTTLQTNIDNEAAERKAADTVLDDKITAETSARVAADTKLVEAVNSGLSLSNDNVLQKNTTTIDAQGNVTTSKTDANEMILNKGKDNQITLNENGIKVGTNSTVVDKDGVYTGGDTYSEAKAAMSADGKIKGANGAFTVDENGNVTSKATITGETVTDGKGASMSNGTVTGKTLTDGIATITNGNINTSGSITGGTVTSTGNISALGDIHAGGAITGASASIQGALTAGSATITGDLTAGGAIQGKSISDGTATMQNGNLTGVKNLSAETITTSGDATIGGDLTVKGKLNVDEIDLTKNGIVGDNNVTASTKVAAGEITGYKKATSTKDGSEKEAAFDYDENGTSTWAKSTDADGNWNKSTLTVEGNDVTSKVIDSEKNSNLSTQTSTQSQSTLKDKDSNTNTATQSATESSSVLQDKEGKTSTFQQRVDEILNQINSSDTVFSKVDQKVDNISSEVTDGTNTTSSTQTTTDITNTAKQGTITNEAKDIINNATENMTNTVGKDLTTTVTGKVTEDYKSDLDTKVGGNETHYVAGNQTNTVSGDRTVSVKGTETENFNAQVTNVKTDLSTTVGGNQTTTVTGDSSLTAENITNEAKNKITNKAIDVETDATSSIVQKVTNDAGSNTSTQLSYQTKEEMSQADGKTASYLRGAAEEKSQLIDGDKKTTIDTIAGQTNTNITDGTNTSNDLQKADQIASSVTDGTNTTVVNQDAKSLASSITDGTKSNNTNNTVDKSEQLIKASDTQYSATSKTATKMEDALVSGSSIIDVIKNLDDAANPFISSAVTDGTNSTGITQTAKDITNTAKNGTIANDARDIINNATENMTNTVGKDLTTTVGGEMKTAVTGKVTEDYKSDLDTKVGGNETHYVAGNQTNTVGGTLTETVTGKATENYNGGLETTITGEEKHTVNGNQINNITGDQTNTITGKQSTTVTGDVTEDYKANLSTTVGGNQTTTVTGDSSLTAENITNEAKNKITNKAIDVETDATSSIVQKVTNDAGSNTSTQLSYQTTEEMSQADGKTASYLRGAAEEKSQLIDGSNKTTIDTIAGQTNTNITDGTNTSNDLQKADQIASSVTDGTNTTVVNQDAKSLASSITDGTKSNNTNNTVDKSEQLIKASDSQYNASVKTATTSTEKLVSGSIIDILKDADNRFVNTTVSTSDGTSSTSVSQGSADITNTAKQGTITNDAKNLVNKAEEKLSNSAAEIENTATTSIKDTVGKSTVTTTTDGTTFENTDHNTAIGDGSITKTTISGNTLETGKATMDYAEVMKDLTVGGTTTTKDLHVTNNATIDGTLDVTGAANFQDTVTVAKDLSVGGNASVSGSMTASSYKVGDKTYIDDNGINANNQKITNVAAGELSANSLDAVNGSQLYETNRRVSKMDSRINEVGANAAAMANLHPLEFDADSKFNVAAAVGNYKNETATALGLFYRPNEDVMVNLSGTVGSDDNMIGGGVAVRIGRGGNKARNKQMAESAKYVKNLESQVNTLQHQMDALLSVLNPNLSKEFPDVPENHWAYEAVSRLAGNGIIQGYEDGKYHGERTMTRYEMAEIIYKALQKGAKAEAKLVEEFKPELKAMAAQNKA</sequence>
<dbReference type="Gene3D" id="3.30.1300.30">
    <property type="entry name" value="GSPII I/J protein-like"/>
    <property type="match status" value="1"/>
</dbReference>
<dbReference type="RefSeq" id="WP_113856368.1">
    <property type="nucleotide sequence ID" value="NZ_CP011940.1"/>
</dbReference>
<feature type="compositionally biased region" description="Low complexity" evidence="9">
    <location>
        <begin position="893"/>
        <end position="903"/>
    </location>
</feature>
<evidence type="ECO:0000256" key="8">
    <source>
        <dbReference type="SAM" id="Coils"/>
    </source>
</evidence>
<comment type="caution">
    <text evidence="11">The sequence shown here is derived from an EMBL/GenBank/DDBJ whole genome shotgun (WGS) entry which is preliminary data.</text>
</comment>
<evidence type="ECO:0000256" key="7">
    <source>
        <dbReference type="ARBA" id="ARBA00023237"/>
    </source>
</evidence>
<evidence type="ECO:0000256" key="5">
    <source>
        <dbReference type="ARBA" id="ARBA00022729"/>
    </source>
</evidence>
<feature type="region of interest" description="Disordered" evidence="9">
    <location>
        <begin position="853"/>
        <end position="872"/>
    </location>
</feature>
<dbReference type="EMBL" id="JBIEKR010000002">
    <property type="protein sequence ID" value="MFG6272141.1"/>
    <property type="molecule type" value="Genomic_DNA"/>
</dbReference>
<dbReference type="PROSITE" id="PS51272">
    <property type="entry name" value="SLH"/>
    <property type="match status" value="1"/>
</dbReference>
<name>A0ABW7DLB8_9FIRM</name>
<evidence type="ECO:0000256" key="4">
    <source>
        <dbReference type="ARBA" id="ARBA00022692"/>
    </source>
</evidence>
<feature type="domain" description="SLH" evidence="10">
    <location>
        <begin position="2014"/>
        <end position="2077"/>
    </location>
</feature>
<feature type="coiled-coil region" evidence="8">
    <location>
        <begin position="1696"/>
        <end position="1723"/>
    </location>
</feature>
<dbReference type="InterPro" id="IPR005594">
    <property type="entry name" value="YadA_C"/>
</dbReference>
<protein>
    <submittedName>
        <fullName evidence="11">ESPR-type extended signal peptide-containing protein</fullName>
    </submittedName>
</protein>
<dbReference type="Pfam" id="PF03895">
    <property type="entry name" value="YadA_anchor"/>
    <property type="match status" value="1"/>
</dbReference>
<comment type="subcellular location">
    <subcellularLocation>
        <location evidence="2">Cell outer membrane</location>
    </subcellularLocation>
    <subcellularLocation>
        <location evidence="1">Cell surface</location>
    </subcellularLocation>
</comment>
<evidence type="ECO:0000256" key="9">
    <source>
        <dbReference type="SAM" id="MobiDB-lite"/>
    </source>
</evidence>
<accession>A0ABW7DLB8</accession>
<keyword evidence="3" id="KW-1134">Transmembrane beta strand</keyword>
<evidence type="ECO:0000313" key="12">
    <source>
        <dbReference type="Proteomes" id="UP001605989"/>
    </source>
</evidence>
<keyword evidence="8" id="KW-0175">Coiled coil</keyword>
<keyword evidence="7" id="KW-0998">Cell outer membrane</keyword>
<keyword evidence="6" id="KW-0472">Membrane</keyword>
<dbReference type="InterPro" id="IPR051465">
    <property type="entry name" value="Cell_Envelope_Struct_Comp"/>
</dbReference>
<feature type="coiled-coil region" evidence="8">
    <location>
        <begin position="96"/>
        <end position="123"/>
    </location>
</feature>
<dbReference type="PANTHER" id="PTHR43308:SF1">
    <property type="entry name" value="OUTER MEMBRANE PROTEIN ALPHA"/>
    <property type="match status" value="1"/>
</dbReference>
<evidence type="ECO:0000256" key="1">
    <source>
        <dbReference type="ARBA" id="ARBA00004241"/>
    </source>
</evidence>
<keyword evidence="5" id="KW-0732">Signal</keyword>
<keyword evidence="12" id="KW-1185">Reference proteome</keyword>
<dbReference type="InterPro" id="IPR024973">
    <property type="entry name" value="ESPR"/>
</dbReference>
<dbReference type="SUPFAM" id="SSF54523">
    <property type="entry name" value="Pili subunits"/>
    <property type="match status" value="1"/>
</dbReference>
<dbReference type="Proteomes" id="UP001605989">
    <property type="component" value="Unassembled WGS sequence"/>
</dbReference>
<evidence type="ECO:0000256" key="2">
    <source>
        <dbReference type="ARBA" id="ARBA00004442"/>
    </source>
</evidence>
<dbReference type="Pfam" id="PF13018">
    <property type="entry name" value="ESPR"/>
    <property type="match status" value="1"/>
</dbReference>
<gene>
    <name evidence="11" type="ORF">ACGTZG_02960</name>
</gene>
<evidence type="ECO:0000259" key="10">
    <source>
        <dbReference type="PROSITE" id="PS51272"/>
    </source>
</evidence>
<proteinExistence type="predicted"/>
<reference evidence="11 12" key="1">
    <citation type="submission" date="2024-10" db="EMBL/GenBank/DDBJ databases">
        <authorList>
            <person name="Sang B.-I."/>
            <person name="Prabhaharan D."/>
        </authorList>
    </citation>
    <scope>NUCLEOTIDE SEQUENCE [LARGE SCALE GENOMIC DNA]</scope>
    <source>
        <strain evidence="11 12">MH</strain>
    </source>
</reference>
<dbReference type="SUPFAM" id="SSF69349">
    <property type="entry name" value="Phage fibre proteins"/>
    <property type="match status" value="2"/>
</dbReference>
<keyword evidence="4" id="KW-0812">Transmembrane</keyword>
<dbReference type="InterPro" id="IPR045584">
    <property type="entry name" value="Pilin-like"/>
</dbReference>
<dbReference type="InterPro" id="IPR001119">
    <property type="entry name" value="SLH_dom"/>
</dbReference>